<dbReference type="GO" id="GO:0031177">
    <property type="term" value="F:phosphopantetheine binding"/>
    <property type="evidence" value="ECO:0007669"/>
    <property type="project" value="InterPro"/>
</dbReference>
<keyword evidence="4" id="KW-0963">Cytoplasm</keyword>
<dbReference type="Pfam" id="PF21089">
    <property type="entry name" value="PKS_DH_N"/>
    <property type="match status" value="1"/>
</dbReference>
<dbReference type="InterPro" id="IPR020841">
    <property type="entry name" value="PKS_Beta-ketoAc_synthase_dom"/>
</dbReference>
<comment type="subcellular location">
    <subcellularLocation>
        <location evidence="1">Cytoplasm</location>
    </subcellularLocation>
</comment>
<feature type="region of interest" description="C-terminal hotdog fold" evidence="8">
    <location>
        <begin position="889"/>
        <end position="1030"/>
    </location>
</feature>
<feature type="region of interest" description="Disordered" evidence="9">
    <location>
        <begin position="124"/>
        <end position="153"/>
    </location>
</feature>
<evidence type="ECO:0000256" key="1">
    <source>
        <dbReference type="ARBA" id="ARBA00004496"/>
    </source>
</evidence>
<evidence type="ECO:0000256" key="4">
    <source>
        <dbReference type="ARBA" id="ARBA00022490"/>
    </source>
</evidence>
<dbReference type="InterPro" id="IPR049551">
    <property type="entry name" value="PKS_DH_C"/>
</dbReference>
<gene>
    <name evidence="13" type="ORF">Pflav_013260</name>
</gene>
<feature type="domain" description="Carrier" evidence="10">
    <location>
        <begin position="40"/>
        <end position="116"/>
    </location>
</feature>
<dbReference type="PROSITE" id="PS52019">
    <property type="entry name" value="PKS_MFAS_DH"/>
    <property type="match status" value="1"/>
</dbReference>
<dbReference type="InterPro" id="IPR020806">
    <property type="entry name" value="PKS_PP-bd"/>
</dbReference>
<comment type="pathway">
    <text evidence="2">Antibiotic biosynthesis.</text>
</comment>
<dbReference type="Pfam" id="PF22336">
    <property type="entry name" value="RhiE-like_linker"/>
    <property type="match status" value="1"/>
</dbReference>
<dbReference type="InterPro" id="IPR014030">
    <property type="entry name" value="Ketoacyl_synth_N"/>
</dbReference>
<dbReference type="Pfam" id="PF14765">
    <property type="entry name" value="PS-DH"/>
    <property type="match status" value="1"/>
</dbReference>
<dbReference type="KEGG" id="pfla:Pflav_013260"/>
<dbReference type="InterPro" id="IPR050091">
    <property type="entry name" value="PKS_NRPS_Biosynth_Enz"/>
</dbReference>
<dbReference type="EMBL" id="AP022870">
    <property type="protein sequence ID" value="BCB74916.1"/>
    <property type="molecule type" value="Genomic_DNA"/>
</dbReference>
<dbReference type="AlphaFoldDB" id="A0A6F8XM76"/>
<evidence type="ECO:0000259" key="10">
    <source>
        <dbReference type="PROSITE" id="PS50075"/>
    </source>
</evidence>
<dbReference type="Gene3D" id="1.10.1200.10">
    <property type="entry name" value="ACP-like"/>
    <property type="match status" value="1"/>
</dbReference>
<dbReference type="Pfam" id="PF00109">
    <property type="entry name" value="ketoacyl-synt"/>
    <property type="match status" value="1"/>
</dbReference>
<proteinExistence type="predicted"/>
<dbReference type="InterPro" id="IPR020807">
    <property type="entry name" value="PKS_DH"/>
</dbReference>
<dbReference type="SUPFAM" id="SSF53901">
    <property type="entry name" value="Thiolase-like"/>
    <property type="match status" value="1"/>
</dbReference>
<dbReference type="Gene3D" id="1.10.1240.100">
    <property type="match status" value="1"/>
</dbReference>
<name>A0A6F8XM76_9ACTN</name>
<dbReference type="InterPro" id="IPR009081">
    <property type="entry name" value="PP-bd_ACP"/>
</dbReference>
<evidence type="ECO:0000313" key="14">
    <source>
        <dbReference type="Proteomes" id="UP000502508"/>
    </source>
</evidence>
<dbReference type="InterPro" id="IPR016039">
    <property type="entry name" value="Thiolase-like"/>
</dbReference>
<feature type="domain" description="Ketosynthase family 3 (KS3)" evidence="11">
    <location>
        <begin position="157"/>
        <end position="581"/>
    </location>
</feature>
<evidence type="ECO:0000256" key="7">
    <source>
        <dbReference type="ARBA" id="ARBA00022737"/>
    </source>
</evidence>
<dbReference type="InterPro" id="IPR054514">
    <property type="entry name" value="RhiE-like_linker"/>
</dbReference>
<protein>
    <submittedName>
        <fullName evidence="13">Uncharacterized protein</fullName>
    </submittedName>
</protein>
<evidence type="ECO:0000256" key="2">
    <source>
        <dbReference type="ARBA" id="ARBA00004792"/>
    </source>
</evidence>
<keyword evidence="14" id="KW-1185">Reference proteome</keyword>
<evidence type="ECO:0000256" key="8">
    <source>
        <dbReference type="PROSITE-ProRule" id="PRU01363"/>
    </source>
</evidence>
<feature type="active site" description="Proton acceptor; for dehydratase activity" evidence="8">
    <location>
        <position position="788"/>
    </location>
</feature>
<dbReference type="InterPro" id="IPR049900">
    <property type="entry name" value="PKS_mFAS_DH"/>
</dbReference>
<dbReference type="Pfam" id="PF02801">
    <property type="entry name" value="Ketoacyl-synt_C"/>
    <property type="match status" value="1"/>
</dbReference>
<dbReference type="PANTHER" id="PTHR43775">
    <property type="entry name" value="FATTY ACID SYNTHASE"/>
    <property type="match status" value="1"/>
</dbReference>
<keyword evidence="5" id="KW-0597">Phosphoprotein</keyword>
<dbReference type="InterPro" id="IPR049552">
    <property type="entry name" value="PKS_DH_N"/>
</dbReference>
<dbReference type="FunFam" id="3.40.47.10:FF:000019">
    <property type="entry name" value="Polyketide synthase type I"/>
    <property type="match status" value="1"/>
</dbReference>
<dbReference type="SMART" id="SM01294">
    <property type="entry name" value="PKS_PP_betabranch"/>
    <property type="match status" value="1"/>
</dbReference>
<dbReference type="Proteomes" id="UP000502508">
    <property type="component" value="Chromosome"/>
</dbReference>
<evidence type="ECO:0000256" key="9">
    <source>
        <dbReference type="SAM" id="MobiDB-lite"/>
    </source>
</evidence>
<dbReference type="GO" id="GO:0004312">
    <property type="term" value="F:fatty acid synthase activity"/>
    <property type="evidence" value="ECO:0007669"/>
    <property type="project" value="TreeGrafter"/>
</dbReference>
<dbReference type="GO" id="GO:0006633">
    <property type="term" value="P:fatty acid biosynthetic process"/>
    <property type="evidence" value="ECO:0007669"/>
    <property type="project" value="TreeGrafter"/>
</dbReference>
<keyword evidence="6" id="KW-0808">Transferase</keyword>
<organism evidence="13 14">
    <name type="scientific">Phytohabitans flavus</name>
    <dbReference type="NCBI Taxonomy" id="1076124"/>
    <lineage>
        <taxon>Bacteria</taxon>
        <taxon>Bacillati</taxon>
        <taxon>Actinomycetota</taxon>
        <taxon>Actinomycetes</taxon>
        <taxon>Micromonosporales</taxon>
        <taxon>Micromonosporaceae</taxon>
    </lineage>
</organism>
<dbReference type="SMART" id="SM00825">
    <property type="entry name" value="PKS_KS"/>
    <property type="match status" value="1"/>
</dbReference>
<dbReference type="Gene3D" id="3.40.47.10">
    <property type="match status" value="1"/>
</dbReference>
<dbReference type="CDD" id="cd00833">
    <property type="entry name" value="PKS"/>
    <property type="match status" value="1"/>
</dbReference>
<feature type="domain" description="PKS/mFAS DH" evidence="12">
    <location>
        <begin position="759"/>
        <end position="1030"/>
    </location>
</feature>
<feature type="region of interest" description="N-terminal hotdog fold" evidence="8">
    <location>
        <begin position="759"/>
        <end position="875"/>
    </location>
</feature>
<evidence type="ECO:0000256" key="6">
    <source>
        <dbReference type="ARBA" id="ARBA00022679"/>
    </source>
</evidence>
<dbReference type="InterPro" id="IPR036736">
    <property type="entry name" value="ACP-like_sf"/>
</dbReference>
<dbReference type="SUPFAM" id="SSF47336">
    <property type="entry name" value="ACP-like"/>
    <property type="match status" value="1"/>
</dbReference>
<evidence type="ECO:0000256" key="5">
    <source>
        <dbReference type="ARBA" id="ARBA00022553"/>
    </source>
</evidence>
<dbReference type="PROSITE" id="PS50075">
    <property type="entry name" value="CARRIER"/>
    <property type="match status" value="1"/>
</dbReference>
<evidence type="ECO:0000313" key="13">
    <source>
        <dbReference type="EMBL" id="BCB74916.1"/>
    </source>
</evidence>
<keyword evidence="3" id="KW-0596">Phosphopantetheine</keyword>
<dbReference type="PANTHER" id="PTHR43775:SF37">
    <property type="entry name" value="SI:DKEY-61P9.11"/>
    <property type="match status" value="1"/>
</dbReference>
<dbReference type="InterPro" id="IPR014031">
    <property type="entry name" value="Ketoacyl_synth_C"/>
</dbReference>
<feature type="active site" description="Proton donor; for dehydratase activity" evidence="8">
    <location>
        <position position="948"/>
    </location>
</feature>
<dbReference type="PROSITE" id="PS52004">
    <property type="entry name" value="KS3_2"/>
    <property type="match status" value="1"/>
</dbReference>
<dbReference type="Gene3D" id="3.10.129.110">
    <property type="entry name" value="Polyketide synthase dehydratase"/>
    <property type="match status" value="1"/>
</dbReference>
<evidence type="ECO:0000256" key="3">
    <source>
        <dbReference type="ARBA" id="ARBA00022450"/>
    </source>
</evidence>
<dbReference type="SMART" id="SM00826">
    <property type="entry name" value="PKS_DH"/>
    <property type="match status" value="1"/>
</dbReference>
<sequence>MRTDAHGRRAVLSKVKTGELDVEEATRLLLAGTEPAPAPAPRDRVLAWLAGLVAEEARVPVEQIVPEERLDRHGFDSVMALNLVRALERDLGKLPATLLFEYQTPATLADYLLDRHGEALGRRFGATSTTGAGPVGGGAPLPEPTTVAAPEGPQEHSDHVAIVGLSCRFPLADDLDEFWANLAAGRDCITEVPASRWDVARHFDPVPGKPGKTYSRWGGFIRDVDAFDNAFFSISPREAERMDPQERLFLQEVWHALEDAGLSRSHLSGAAVGVYVGVMYSQYQLYQAEQALYGNPLYLGSSYASIANRVSHYFDFRGPSLALDSMCSSSLTALHLAADALRRGAITAAVVGGVNLTIHPAKHADLSQGRFASTDGRCRSFGAGGDGYVPGEGIGVAVLKPLSAAIADGDRVHAVILASAIGHGGRTSGYSVPNPAEQTRLIRAALRDAGVDPADVGYVEAHGTGTALGDPIEVRALAQALGARASGTPACAIGSVKSNIGHLEAAAGIAGLVKTVLQMRHRTLAPTLHADPPNPHLDLDAAGLRVPRSVEDWTPPESGLRTAGLSSFGAGGANAHVVVREFRPAPAPALAPGPQLILLSAQTPERLRTVAAGLAAEADAHTGGGAASWLASAAYTLRVGREALDHRLALVTADTADLGRRLRAFAGAGAAGDLVVGTADGSTRPAEGDQTRVADLLARRALAELGELWVRGAAIDWSTLDSPRPPKTTLPGYPFLRERHWPRLAGPPDAAVFPRTSSHPLLHRNESTFHRQRFVTSFDGASPLVRDHEVNGRALLPAAAVVEMVLAAGRRSGLAGSLRLQDTVLEAPIEVPPDARCEIAVELVQAEPGISFTVSDPDGRSVYARGRLAAGASPAPDRIDVEALAATCGPPLDAETCYRTLAGNGLRYGRALRVLDDVRLGQGRVLARFRLPEQSGTAPYEVHPALLDGAFQALVGFRVDGPGPARVPFVIDEVATTGTEPPGTGWIQVTARAAGGQADVFDLAVADDSGRVAIRVSGLAVRPAATKPPATPATTPWCCGRSGDPPRCPTLEQPLWTAGPCSSSTAPTWATRSAEPGPGPASWRCGRATVGSGQTVTVTGSTPPIPASTTACWRTWRRRRIRRWASSTPGRTRRRARTPR</sequence>
<reference evidence="13 14" key="2">
    <citation type="submission" date="2020-03" db="EMBL/GenBank/DDBJ databases">
        <authorList>
            <person name="Ichikawa N."/>
            <person name="Kimura A."/>
            <person name="Kitahashi Y."/>
            <person name="Uohara A."/>
        </authorList>
    </citation>
    <scope>NUCLEOTIDE SEQUENCE [LARGE SCALE GENOMIC DNA]</scope>
    <source>
        <strain evidence="13 14">NBRC 107702</strain>
    </source>
</reference>
<reference evidence="13 14" key="1">
    <citation type="submission" date="2020-03" db="EMBL/GenBank/DDBJ databases">
        <title>Whole genome shotgun sequence of Phytohabitans flavus NBRC 107702.</title>
        <authorList>
            <person name="Komaki H."/>
            <person name="Tamura T."/>
        </authorList>
    </citation>
    <scope>NUCLEOTIDE SEQUENCE [LARGE SCALE GENOMIC DNA]</scope>
    <source>
        <strain evidence="13 14">NBRC 107702</strain>
    </source>
</reference>
<evidence type="ECO:0000259" key="12">
    <source>
        <dbReference type="PROSITE" id="PS52019"/>
    </source>
</evidence>
<keyword evidence="7" id="KW-0677">Repeat</keyword>
<evidence type="ECO:0000259" key="11">
    <source>
        <dbReference type="PROSITE" id="PS52004"/>
    </source>
</evidence>
<accession>A0A6F8XM76</accession>
<dbReference type="Pfam" id="PF00550">
    <property type="entry name" value="PP-binding"/>
    <property type="match status" value="1"/>
</dbReference>
<dbReference type="InterPro" id="IPR042104">
    <property type="entry name" value="PKS_dehydratase_sf"/>
</dbReference>
<dbReference type="SMART" id="SM00823">
    <property type="entry name" value="PKS_PP"/>
    <property type="match status" value="1"/>
</dbReference>